<evidence type="ECO:0000313" key="3">
    <source>
        <dbReference type="Proteomes" id="UP001500540"/>
    </source>
</evidence>
<feature type="region of interest" description="Disordered" evidence="1">
    <location>
        <begin position="183"/>
        <end position="205"/>
    </location>
</feature>
<comment type="caution">
    <text evidence="2">The sequence shown here is derived from an EMBL/GenBank/DDBJ whole genome shotgun (WGS) entry which is preliminary data.</text>
</comment>
<proteinExistence type="predicted"/>
<dbReference type="EMBL" id="BAABAF010000004">
    <property type="protein sequence ID" value="GAA3762031.1"/>
    <property type="molecule type" value="Genomic_DNA"/>
</dbReference>
<accession>A0ABP7GH09</accession>
<evidence type="ECO:0000256" key="1">
    <source>
        <dbReference type="SAM" id="MobiDB-lite"/>
    </source>
</evidence>
<gene>
    <name evidence="2" type="ORF">GCM10022240_13280</name>
</gene>
<protein>
    <submittedName>
        <fullName evidence="2">Uncharacterized protein</fullName>
    </submittedName>
</protein>
<evidence type="ECO:0000313" key="2">
    <source>
        <dbReference type="EMBL" id="GAA3762031.1"/>
    </source>
</evidence>
<reference evidence="3" key="1">
    <citation type="journal article" date="2019" name="Int. J. Syst. Evol. Microbiol.">
        <title>The Global Catalogue of Microorganisms (GCM) 10K type strain sequencing project: providing services to taxonomists for standard genome sequencing and annotation.</title>
        <authorList>
            <consortium name="The Broad Institute Genomics Platform"/>
            <consortium name="The Broad Institute Genome Sequencing Center for Infectious Disease"/>
            <person name="Wu L."/>
            <person name="Ma J."/>
        </authorList>
    </citation>
    <scope>NUCLEOTIDE SEQUENCE [LARGE SCALE GENOMIC DNA]</scope>
    <source>
        <strain evidence="3">JCM 16950</strain>
    </source>
</reference>
<sequence length="205" mass="22733">MAFGTFSPPGRLIDMNEREATVQRAFGIRAVAAVTEIGIVSAHIIEDIQGRADEMANKAQGSVTVRVEHDPALMERERRATEEWRSVLAASQYHTSGNLAQALYEFDSQRSVVVDAVNRASTPELLAAAQRECEKLREDRAGRVYTLLQVDKLRSTARVYGLAHVVRLRRFAKSVSDALGHEMAKGEAMAERRQRSADAREHASS</sequence>
<dbReference type="RefSeq" id="WP_344781814.1">
    <property type="nucleotide sequence ID" value="NZ_BAABAF010000004.1"/>
</dbReference>
<dbReference type="Proteomes" id="UP001500540">
    <property type="component" value="Unassembled WGS sequence"/>
</dbReference>
<organism evidence="2 3">
    <name type="scientific">Microbacterium kribbense</name>
    <dbReference type="NCBI Taxonomy" id="433645"/>
    <lineage>
        <taxon>Bacteria</taxon>
        <taxon>Bacillati</taxon>
        <taxon>Actinomycetota</taxon>
        <taxon>Actinomycetes</taxon>
        <taxon>Micrococcales</taxon>
        <taxon>Microbacteriaceae</taxon>
        <taxon>Microbacterium</taxon>
    </lineage>
</organism>
<name>A0ABP7GH09_9MICO</name>
<keyword evidence="3" id="KW-1185">Reference proteome</keyword>